<dbReference type="InterPro" id="IPR037923">
    <property type="entry name" value="HTH-like"/>
</dbReference>
<dbReference type="GO" id="GO:0043565">
    <property type="term" value="F:sequence-specific DNA binding"/>
    <property type="evidence" value="ECO:0007669"/>
    <property type="project" value="InterPro"/>
</dbReference>
<dbReference type="EMBL" id="JACXAA010000010">
    <property type="protein sequence ID" value="MBD2755891.1"/>
    <property type="molecule type" value="Genomic_DNA"/>
</dbReference>
<dbReference type="Gene3D" id="1.10.10.60">
    <property type="entry name" value="Homeodomain-like"/>
    <property type="match status" value="2"/>
</dbReference>
<accession>A0A927GFK6</accession>
<comment type="caution">
    <text evidence="6">The sequence shown here is derived from an EMBL/GenBank/DDBJ whole genome shotgun (WGS) entry which is preliminary data.</text>
</comment>
<dbReference type="GO" id="GO:0003700">
    <property type="term" value="F:DNA-binding transcription factor activity"/>
    <property type="evidence" value="ECO:0007669"/>
    <property type="project" value="InterPro"/>
</dbReference>
<gene>
    <name evidence="6" type="ORF">IC230_23525</name>
</gene>
<dbReference type="InterPro" id="IPR018060">
    <property type="entry name" value="HTH_AraC"/>
</dbReference>
<keyword evidence="7" id="KW-1185">Reference proteome</keyword>
<dbReference type="SUPFAM" id="SSF51215">
    <property type="entry name" value="Regulatory protein AraC"/>
    <property type="match status" value="1"/>
</dbReference>
<sequence>MYLIYHRNSVMDNLAKGQFFGHSRNEMVVNGLTVVQSAYHNLTSCPWHYHENAYFAFTTSGHLLETYKRKDIALSAGSLTYHYSQEPHCNSRYSPYVSALHVDIDERWFDRCDLRHTRPEGLWELQSPDLKIIFARLLAEAKQGGTEQGIGTESLVLTAFSKMLQLREFSDHKPAWQEKIKELLYAHYDETLSLTSIASELQLHPVYLCQQFPKLFQCTLSEYVRKIRIEKATERLMNRDPISLTSLAYACGFSDQSHFIRLFKKHTGLIPLAFRKLVQ</sequence>
<dbReference type="PRINTS" id="PR00032">
    <property type="entry name" value="HTHARAC"/>
</dbReference>
<feature type="domain" description="HTH araC/xylS-type" evidence="5">
    <location>
        <begin position="178"/>
        <end position="277"/>
    </location>
</feature>
<evidence type="ECO:0000259" key="5">
    <source>
        <dbReference type="PROSITE" id="PS01124"/>
    </source>
</evidence>
<reference evidence="6" key="1">
    <citation type="submission" date="2020-09" db="EMBL/GenBank/DDBJ databases">
        <authorList>
            <person name="Kim M.K."/>
        </authorList>
    </citation>
    <scope>NUCLEOTIDE SEQUENCE</scope>
    <source>
        <strain evidence="6">BT704</strain>
    </source>
</reference>
<dbReference type="InterPro" id="IPR009057">
    <property type="entry name" value="Homeodomain-like_sf"/>
</dbReference>
<dbReference type="InterPro" id="IPR020449">
    <property type="entry name" value="Tscrpt_reg_AraC-type_HTH"/>
</dbReference>
<name>A0A927GFK6_9BACT</name>
<evidence type="ECO:0000313" key="7">
    <source>
        <dbReference type="Proteomes" id="UP000653797"/>
    </source>
</evidence>
<dbReference type="RefSeq" id="WP_191041518.1">
    <property type="nucleotide sequence ID" value="NZ_JACXAA010000010.1"/>
</dbReference>
<organism evidence="6 7">
    <name type="scientific">Spirosoma validum</name>
    <dbReference type="NCBI Taxonomy" id="2771355"/>
    <lineage>
        <taxon>Bacteria</taxon>
        <taxon>Pseudomonadati</taxon>
        <taxon>Bacteroidota</taxon>
        <taxon>Cytophagia</taxon>
        <taxon>Cytophagales</taxon>
        <taxon>Cytophagaceae</taxon>
        <taxon>Spirosoma</taxon>
    </lineage>
</organism>
<dbReference type="Proteomes" id="UP000653797">
    <property type="component" value="Unassembled WGS sequence"/>
</dbReference>
<keyword evidence="2" id="KW-0805">Transcription regulation</keyword>
<dbReference type="PANTHER" id="PTHR46796">
    <property type="entry name" value="HTH-TYPE TRANSCRIPTIONAL ACTIVATOR RHAS-RELATED"/>
    <property type="match status" value="1"/>
</dbReference>
<dbReference type="AlphaFoldDB" id="A0A927GFK6"/>
<evidence type="ECO:0000256" key="3">
    <source>
        <dbReference type="ARBA" id="ARBA00023125"/>
    </source>
</evidence>
<evidence type="ECO:0000313" key="6">
    <source>
        <dbReference type="EMBL" id="MBD2755891.1"/>
    </source>
</evidence>
<dbReference type="Pfam" id="PF12833">
    <property type="entry name" value="HTH_18"/>
    <property type="match status" value="1"/>
</dbReference>
<keyword evidence="1" id="KW-0963">Cytoplasm</keyword>
<dbReference type="InterPro" id="IPR050204">
    <property type="entry name" value="AraC_XylS_family_regulators"/>
</dbReference>
<keyword evidence="3" id="KW-0238">DNA-binding</keyword>
<evidence type="ECO:0000256" key="4">
    <source>
        <dbReference type="ARBA" id="ARBA00023163"/>
    </source>
</evidence>
<dbReference type="SMART" id="SM00342">
    <property type="entry name" value="HTH_ARAC"/>
    <property type="match status" value="1"/>
</dbReference>
<keyword evidence="4" id="KW-0804">Transcription</keyword>
<evidence type="ECO:0000256" key="2">
    <source>
        <dbReference type="ARBA" id="ARBA00023015"/>
    </source>
</evidence>
<dbReference type="SUPFAM" id="SSF46689">
    <property type="entry name" value="Homeodomain-like"/>
    <property type="match status" value="2"/>
</dbReference>
<proteinExistence type="predicted"/>
<dbReference type="PROSITE" id="PS01124">
    <property type="entry name" value="HTH_ARAC_FAMILY_2"/>
    <property type="match status" value="1"/>
</dbReference>
<evidence type="ECO:0000256" key="1">
    <source>
        <dbReference type="ARBA" id="ARBA00022490"/>
    </source>
</evidence>
<dbReference type="PANTHER" id="PTHR46796:SF13">
    <property type="entry name" value="HTH-TYPE TRANSCRIPTIONAL ACTIVATOR RHAS"/>
    <property type="match status" value="1"/>
</dbReference>
<protein>
    <submittedName>
        <fullName evidence="6">Helix-turn-helix transcriptional regulator</fullName>
    </submittedName>
</protein>